<sequence length="1311" mass="142261">MFFVKATYRSETRKFSFQDSDSFPTYEQLYEQLYRVFPISHSYYLSRLLFSSSPANPSARVLIGMEAHNAEEYEVHVRPYRGKDWPSGLLRLSVFDETPHKVPAASTAPAEASDSSTSRKPTKAAIRAAALSDVRRPAKLYSQQVRFGPPPPPPRPVHVSRVPPPPPPPPPPRPPRPSRQPHVHMYPPPPPPPPPMLTLDTNVHNLRPVSSAPSLNPAHPLPPPPPPVSFTSTMRCPATKPLTTESARLATRRSYRDLLRASTGAMLEGDLDRLRKVDKRRSYLDFLVSDELAHYTPPPRLWDLGDELSSFSSPSNDKGEKGKAKAACCDASLAKVEVREMIRKFKVDLDRVLVTTFGPESSSAAMALFSETDTVPRQGPTLADLLNPVVATDSVPAEAAKCEDIKVDEESGKDNVTAEKVVHENIICDSCEKTIEGVRHKCLDCPDYDLCSTCLQKPPSVHPGTHAFFAIEEPGGTWIHTVFAGEGSRAAGTNAAPPRCVRGVAGSTPATGSGPVVDQAVVDEVVPAATTSSPVVHNATCNLCDSRIEGDRYKCVDCPDFDTCSSCAAIIPAQHPAHTFVRVATPSLFVYPAPSPVTPYHSKYANALTHHASCNACARTIRGVRYKCMHPACPDFDLCSDCEALPLAVHSIDHPMLKMRTVGGYVPKVWRHDQGKEDDFLKELSMSTQGQSTAAEVKETIREDEPTVSAPLQDVVMSNEVKDAEIEATETSAESDVMMIPRSTTPSVSNGGNIRMMQSVSYGTPIPVSIPPAPAPLLPMNVDLTAPYFPFFPGYTTPPAVPVLMDAPMAAPSSPVRPTPAAPTPEIHTTLPTPSIFSLLDDAKAKSPEPLSVEADRAPDTVPLLHSAAALPSPPPRLQLDFPPFTSPNSESFEEDVQMPGQYLLEDLRTATQQSSNTLGPNQFDLIYQQYLKRRVPFTPTRTPSPEPLIRFDDRDHDTQDTSTLRDDASQSDEGTASLPRVLPTDFNELFDLATQFRHLLELPPTPPKQLTETESESVSVVAPTDLASTIDEKDTVPSKTPSVQKAPSVRTQTSVQSMIDEVLKAVPRALDEMFGPVSTVPTPEPADAPLRATFLADNNIPDGQIFPPGAEFVKSWRMRNDGESSWPEGTELVFVAGDRLVLDKTERFKVGAVKPGEEVDVWTGEMKAPDVPGKYISYWRLSDSVRGRFGHSIWIEINVAEPSHAPSSDDNEGSLASSSVIMPHSAPAQSSISSVPIAAQDEATTAPLSPALSGTSSVSLIDMPSDDSDSESDIFVDSRSHVGPGSTPAGAHTMSPDVEYVVLYDSSDEE</sequence>
<accession>A0ACB8TDR0</accession>
<keyword evidence="2" id="KW-1185">Reference proteome</keyword>
<dbReference type="Proteomes" id="UP000814140">
    <property type="component" value="Unassembled WGS sequence"/>
</dbReference>
<protein>
    <submittedName>
        <fullName evidence="1">Uncharacterized protein</fullName>
    </submittedName>
</protein>
<comment type="caution">
    <text evidence="1">The sequence shown here is derived from an EMBL/GenBank/DDBJ whole genome shotgun (WGS) entry which is preliminary data.</text>
</comment>
<gene>
    <name evidence="1" type="ORF">BV25DRAFT_1849133</name>
</gene>
<reference evidence="1" key="2">
    <citation type="journal article" date="2022" name="New Phytol.">
        <title>Evolutionary transition to the ectomycorrhizal habit in the genomes of a hyperdiverse lineage of mushroom-forming fungi.</title>
        <authorList>
            <person name="Looney B."/>
            <person name="Miyauchi S."/>
            <person name="Morin E."/>
            <person name="Drula E."/>
            <person name="Courty P.E."/>
            <person name="Kohler A."/>
            <person name="Kuo A."/>
            <person name="LaButti K."/>
            <person name="Pangilinan J."/>
            <person name="Lipzen A."/>
            <person name="Riley R."/>
            <person name="Andreopoulos W."/>
            <person name="He G."/>
            <person name="Johnson J."/>
            <person name="Nolan M."/>
            <person name="Tritt A."/>
            <person name="Barry K.W."/>
            <person name="Grigoriev I.V."/>
            <person name="Nagy L.G."/>
            <person name="Hibbett D."/>
            <person name="Henrissat B."/>
            <person name="Matheny P.B."/>
            <person name="Labbe J."/>
            <person name="Martin F.M."/>
        </authorList>
    </citation>
    <scope>NUCLEOTIDE SEQUENCE</scope>
    <source>
        <strain evidence="1">HHB10654</strain>
    </source>
</reference>
<evidence type="ECO:0000313" key="1">
    <source>
        <dbReference type="EMBL" id="KAI0066569.1"/>
    </source>
</evidence>
<proteinExistence type="predicted"/>
<name>A0ACB8TDR0_9AGAM</name>
<evidence type="ECO:0000313" key="2">
    <source>
        <dbReference type="Proteomes" id="UP000814140"/>
    </source>
</evidence>
<dbReference type="EMBL" id="MU277192">
    <property type="protein sequence ID" value="KAI0066569.1"/>
    <property type="molecule type" value="Genomic_DNA"/>
</dbReference>
<organism evidence="1 2">
    <name type="scientific">Artomyces pyxidatus</name>
    <dbReference type="NCBI Taxonomy" id="48021"/>
    <lineage>
        <taxon>Eukaryota</taxon>
        <taxon>Fungi</taxon>
        <taxon>Dikarya</taxon>
        <taxon>Basidiomycota</taxon>
        <taxon>Agaricomycotina</taxon>
        <taxon>Agaricomycetes</taxon>
        <taxon>Russulales</taxon>
        <taxon>Auriscalpiaceae</taxon>
        <taxon>Artomyces</taxon>
    </lineage>
</organism>
<reference evidence="1" key="1">
    <citation type="submission" date="2021-03" db="EMBL/GenBank/DDBJ databases">
        <authorList>
            <consortium name="DOE Joint Genome Institute"/>
            <person name="Ahrendt S."/>
            <person name="Looney B.P."/>
            <person name="Miyauchi S."/>
            <person name="Morin E."/>
            <person name="Drula E."/>
            <person name="Courty P.E."/>
            <person name="Chicoki N."/>
            <person name="Fauchery L."/>
            <person name="Kohler A."/>
            <person name="Kuo A."/>
            <person name="Labutti K."/>
            <person name="Pangilinan J."/>
            <person name="Lipzen A."/>
            <person name="Riley R."/>
            <person name="Andreopoulos W."/>
            <person name="He G."/>
            <person name="Johnson J."/>
            <person name="Barry K.W."/>
            <person name="Grigoriev I.V."/>
            <person name="Nagy L."/>
            <person name="Hibbett D."/>
            <person name="Henrissat B."/>
            <person name="Matheny P.B."/>
            <person name="Labbe J."/>
            <person name="Martin F."/>
        </authorList>
    </citation>
    <scope>NUCLEOTIDE SEQUENCE</scope>
    <source>
        <strain evidence="1">HHB10654</strain>
    </source>
</reference>